<accession>T1CDX1</accession>
<gene>
    <name evidence="5" type="ORF">B1A_08653</name>
</gene>
<name>T1CDX1_9ZZZZ</name>
<keyword evidence="2" id="KW-0813">Transport</keyword>
<keyword evidence="3" id="KW-0406">Ion transport</keyword>
<proteinExistence type="inferred from homology"/>
<dbReference type="SUPFAM" id="SSF50615">
    <property type="entry name" value="N-terminal domain of alpha and beta subunits of F1 ATP synthase"/>
    <property type="match status" value="1"/>
</dbReference>
<reference evidence="5" key="2">
    <citation type="journal article" date="2014" name="ISME J.">
        <title>Microbial stratification in low pH oxic and suboxic macroscopic growths along an acid mine drainage.</title>
        <authorList>
            <person name="Mendez-Garcia C."/>
            <person name="Mesa V."/>
            <person name="Sprenger R.R."/>
            <person name="Richter M."/>
            <person name="Diez M.S."/>
            <person name="Solano J."/>
            <person name="Bargiela R."/>
            <person name="Golyshina O.V."/>
            <person name="Manteca A."/>
            <person name="Ramos J.L."/>
            <person name="Gallego J.R."/>
            <person name="Llorente I."/>
            <person name="Martins Dos Santos V.A."/>
            <person name="Jensen O.N."/>
            <person name="Pelaez A.I."/>
            <person name="Sanchez J."/>
            <person name="Ferrer M."/>
        </authorList>
    </citation>
    <scope>NUCLEOTIDE SEQUENCE</scope>
</reference>
<dbReference type="PANTHER" id="PTHR48082">
    <property type="entry name" value="ATP SYNTHASE SUBUNIT ALPHA, MITOCHONDRIAL"/>
    <property type="match status" value="1"/>
</dbReference>
<protein>
    <submittedName>
        <fullName evidence="5">ATP synthase F1, alpha subunit</fullName>
    </submittedName>
</protein>
<dbReference type="InterPro" id="IPR027417">
    <property type="entry name" value="P-loop_NTPase"/>
</dbReference>
<sequence>MSSKPETPADAWLASARQRIDATVLEARTEQIGRVESVSDGIAMVSGLPQARLDELLRFDRGQFGFAQVLERDHIGCVLLDGTDEVLAGDVVHGTGDVVRVPTGNALLGRVVDPLGRPLDGKGPIVTDAKEPIERPAPAIVERDLVTQPVQTVCW</sequence>
<dbReference type="Gene3D" id="2.40.30.20">
    <property type="match status" value="1"/>
</dbReference>
<dbReference type="PANTHER" id="PTHR48082:SF2">
    <property type="entry name" value="ATP SYNTHASE SUBUNIT ALPHA, MITOCHONDRIAL"/>
    <property type="match status" value="1"/>
</dbReference>
<comment type="caution">
    <text evidence="5">The sequence shown here is derived from an EMBL/GenBank/DDBJ whole genome shotgun (WGS) entry which is preliminary data.</text>
</comment>
<dbReference type="Pfam" id="PF02874">
    <property type="entry name" value="ATP-synt_ab_N"/>
    <property type="match status" value="1"/>
</dbReference>
<dbReference type="SUPFAM" id="SSF52540">
    <property type="entry name" value="P-loop containing nucleoside triphosphate hydrolases"/>
    <property type="match status" value="1"/>
</dbReference>
<dbReference type="GO" id="GO:0045259">
    <property type="term" value="C:proton-transporting ATP synthase complex"/>
    <property type="evidence" value="ECO:0007669"/>
    <property type="project" value="InterPro"/>
</dbReference>
<feature type="domain" description="ATPase F1/V1/A1 complex alpha/beta subunit N-terminal" evidence="4">
    <location>
        <begin position="29"/>
        <end position="96"/>
    </location>
</feature>
<reference evidence="5" key="1">
    <citation type="submission" date="2013-08" db="EMBL/GenBank/DDBJ databases">
        <authorList>
            <person name="Mendez C."/>
            <person name="Richter M."/>
            <person name="Ferrer M."/>
            <person name="Sanchez J."/>
        </authorList>
    </citation>
    <scope>NUCLEOTIDE SEQUENCE</scope>
</reference>
<dbReference type="InterPro" id="IPR036121">
    <property type="entry name" value="ATPase_F1/V1/A1_a/bsu_N_sf"/>
</dbReference>
<dbReference type="GO" id="GO:0043531">
    <property type="term" value="F:ADP binding"/>
    <property type="evidence" value="ECO:0007669"/>
    <property type="project" value="TreeGrafter"/>
</dbReference>
<dbReference type="AlphaFoldDB" id="T1CDX1"/>
<evidence type="ECO:0000259" key="4">
    <source>
        <dbReference type="Pfam" id="PF02874"/>
    </source>
</evidence>
<comment type="similarity">
    <text evidence="1">Belongs to the ATPase alpha/beta chains family.</text>
</comment>
<evidence type="ECO:0000256" key="2">
    <source>
        <dbReference type="ARBA" id="ARBA00022448"/>
    </source>
</evidence>
<evidence type="ECO:0000256" key="3">
    <source>
        <dbReference type="ARBA" id="ARBA00023065"/>
    </source>
</evidence>
<dbReference type="EMBL" id="AUZX01006172">
    <property type="protein sequence ID" value="EQD64955.1"/>
    <property type="molecule type" value="Genomic_DNA"/>
</dbReference>
<organism evidence="5">
    <name type="scientific">mine drainage metagenome</name>
    <dbReference type="NCBI Taxonomy" id="410659"/>
    <lineage>
        <taxon>unclassified sequences</taxon>
        <taxon>metagenomes</taxon>
        <taxon>ecological metagenomes</taxon>
    </lineage>
</organism>
<dbReference type="GO" id="GO:0046933">
    <property type="term" value="F:proton-transporting ATP synthase activity, rotational mechanism"/>
    <property type="evidence" value="ECO:0007669"/>
    <property type="project" value="InterPro"/>
</dbReference>
<dbReference type="InterPro" id="IPR005294">
    <property type="entry name" value="ATP_synth_F1_asu"/>
</dbReference>
<dbReference type="Gene3D" id="3.40.50.300">
    <property type="entry name" value="P-loop containing nucleotide triphosphate hydrolases"/>
    <property type="match status" value="1"/>
</dbReference>
<dbReference type="InterPro" id="IPR004100">
    <property type="entry name" value="ATPase_F1/V1/A1_a/bsu_N"/>
</dbReference>
<dbReference type="InterPro" id="IPR023366">
    <property type="entry name" value="ATP_synth_asu-like_sf"/>
</dbReference>
<dbReference type="CDD" id="cd18116">
    <property type="entry name" value="ATP-synt_F1_alpha_N"/>
    <property type="match status" value="1"/>
</dbReference>
<evidence type="ECO:0000313" key="5">
    <source>
        <dbReference type="EMBL" id="EQD64955.1"/>
    </source>
</evidence>
<evidence type="ECO:0000256" key="1">
    <source>
        <dbReference type="ARBA" id="ARBA00008936"/>
    </source>
</evidence>
<dbReference type="GO" id="GO:0005524">
    <property type="term" value="F:ATP binding"/>
    <property type="evidence" value="ECO:0007669"/>
    <property type="project" value="UniProtKB-KW"/>
</dbReference>